<sequence>MVARKFVILHDDSSFEIDYNTEDGLEVLQYQIFSVTFVPPDEQKIVAEDDDRVLSEETDLASISEKLRLLSIGGSSEEEKKSEETSGENEQSNAEMVRSDEEFARMLQAEEEAMMLQQFVAQQDNGEFERRIRPYVTQVLMYEDPVRQEAARKTVPKDELEEKALVSLAKEGNFEPSKEEINYAFLLQLLFWFKRSFSWVNEPSCDYCGNKTIGQGMGTPLTSELAYGANRVELYRCTSCPTITRFPRYNDPLKLVETKRGRCGEWANCFTLYCRTFGYDSRLILDLTDHVWTECFSHSLGRWIHLDPCEGVFDKPMLYEKGWGKKLNYVIAISKDGVCDVTRRYTKKWNEVLSRRTLTTESSLQGVLRTLTRERRATSRLLAALELRDRNEEEELERNLHSPDDASVSLPGRQSGDKEWRIQRSEFGSDGITSSSCSVRTCVDEHVTNVYDSFFPILALFVEDGLPVARAVEVLNVIKQVLVELKNASFKTRKARLTLDSEQFLPALESFLLALSLKREKDTDGNSLTVGLAGNPTKTALALPVALDALKELVTDLSKRQNLSKDSLSFPFLKQNRVCSGSVLASGEELPSGVATAAFDGIQESKWEEPNGAKGCWIMYKTLYNQVQELTAYEIMSANDAPERDPKDWVLEGSNDGGSTWHVIDKQTSQVFEERFQRKSYKITSPGLQANLFRFRFLCVRDVNSTSRLQLGSIDLRELPVAPLFRQTKEEPFYSLSMADAQGDDLAESLQSLFTNISSMVKSELQGTNNQMDLLEKMNVRVAAEYDDLGDVAAGLRVFAEQMKLKSGGFDEFVGQMDAIEKQVSEFEAVVSVLDRYVSVLESNIRA</sequence>
<dbReference type="Gene3D" id="2.20.25.10">
    <property type="match status" value="1"/>
</dbReference>
<dbReference type="EMBL" id="JAGKQM010000006">
    <property type="protein sequence ID" value="KAH0923583.1"/>
    <property type="molecule type" value="Genomic_DNA"/>
</dbReference>
<dbReference type="SMART" id="SM00460">
    <property type="entry name" value="TGc"/>
    <property type="match status" value="1"/>
</dbReference>
<dbReference type="Proteomes" id="UP000824890">
    <property type="component" value="Unassembled WGS sequence"/>
</dbReference>
<comment type="similarity">
    <text evidence="4">Belongs to the BLOC1S2 family.</text>
</comment>
<dbReference type="InterPro" id="IPR002931">
    <property type="entry name" value="Transglutaminase-like"/>
</dbReference>
<organism evidence="11 12">
    <name type="scientific">Brassica napus</name>
    <name type="common">Rape</name>
    <dbReference type="NCBI Taxonomy" id="3708"/>
    <lineage>
        <taxon>Eukaryota</taxon>
        <taxon>Viridiplantae</taxon>
        <taxon>Streptophyta</taxon>
        <taxon>Embryophyta</taxon>
        <taxon>Tracheophyta</taxon>
        <taxon>Spermatophyta</taxon>
        <taxon>Magnoliopsida</taxon>
        <taxon>eudicotyledons</taxon>
        <taxon>Gunneridae</taxon>
        <taxon>Pentapetalae</taxon>
        <taxon>rosids</taxon>
        <taxon>malvids</taxon>
        <taxon>Brassicales</taxon>
        <taxon>Brassicaceae</taxon>
        <taxon>Brassiceae</taxon>
        <taxon>Brassica</taxon>
    </lineage>
</organism>
<dbReference type="Pfam" id="PF10046">
    <property type="entry name" value="BLOC1_2"/>
    <property type="match status" value="1"/>
</dbReference>
<evidence type="ECO:0000256" key="5">
    <source>
        <dbReference type="ARBA" id="ARBA00012158"/>
    </source>
</evidence>
<evidence type="ECO:0000259" key="10">
    <source>
        <dbReference type="SMART" id="SM00460"/>
    </source>
</evidence>
<keyword evidence="12" id="KW-1185">Reference proteome</keyword>
<dbReference type="Pfam" id="PF01841">
    <property type="entry name" value="Transglut_core"/>
    <property type="match status" value="1"/>
</dbReference>
<evidence type="ECO:0000256" key="4">
    <source>
        <dbReference type="ARBA" id="ARBA00008468"/>
    </source>
</evidence>
<dbReference type="PANTHER" id="PTHR48440">
    <property type="match status" value="1"/>
</dbReference>
<comment type="catalytic activity">
    <reaction evidence="1">
        <text>Hydrolysis of an N(4)-(acetyl-beta-D-glucosaminyl)asparagine residue in which the glucosamine residue may be further glycosylated, to yield a (substituted) N-acetyl-beta-D-glucosaminylamine and a peptide containing an aspartate residue.</text>
        <dbReference type="EC" id="3.5.1.52"/>
    </reaction>
</comment>
<gene>
    <name evidence="11" type="ORF">HID58_023601</name>
</gene>
<dbReference type="InterPro" id="IPR038765">
    <property type="entry name" value="Papain-like_cys_pep_sf"/>
</dbReference>
<dbReference type="InterPro" id="IPR019269">
    <property type="entry name" value="BLOC1_su2"/>
</dbReference>
<protein>
    <recommendedName>
        <fullName evidence="6">Peptide-N(4)-(N-acetyl-beta-glucosaminyl)asparagine amidase</fullName>
        <ecNumber evidence="5">3.5.1.52</ecNumber>
    </recommendedName>
    <alternativeName>
        <fullName evidence="8">Peptide:N-glycanase</fullName>
    </alternativeName>
</protein>
<accession>A0ABQ8D2W9</accession>
<dbReference type="PANTHER" id="PTHR48440:SF1">
    <property type="entry name" value="PAW DOMAIN-CONTAINING PROTEIN"/>
    <property type="match status" value="1"/>
</dbReference>
<feature type="region of interest" description="Disordered" evidence="9">
    <location>
        <begin position="74"/>
        <end position="98"/>
    </location>
</feature>
<evidence type="ECO:0000256" key="3">
    <source>
        <dbReference type="ARBA" id="ARBA00004496"/>
    </source>
</evidence>
<dbReference type="EC" id="3.5.1.52" evidence="5"/>
<dbReference type="InterPro" id="IPR008979">
    <property type="entry name" value="Galactose-bd-like_sf"/>
</dbReference>
<keyword evidence="7" id="KW-0963">Cytoplasm</keyword>
<evidence type="ECO:0000313" key="11">
    <source>
        <dbReference type="EMBL" id="KAH0923583.1"/>
    </source>
</evidence>
<reference evidence="11 12" key="1">
    <citation type="submission" date="2021-05" db="EMBL/GenBank/DDBJ databases">
        <title>Genome Assembly of Synthetic Allotetraploid Brassica napus Reveals Homoeologous Exchanges between Subgenomes.</title>
        <authorList>
            <person name="Davis J.T."/>
        </authorList>
    </citation>
    <scope>NUCLEOTIDE SEQUENCE [LARGE SCALE GENOMIC DNA]</scope>
    <source>
        <strain evidence="12">cv. Da-Ae</strain>
        <tissue evidence="11">Seedling</tissue>
    </source>
</reference>
<comment type="caution">
    <text evidence="11">The sequence shown here is derived from an EMBL/GenBank/DDBJ whole genome shotgun (WGS) entry which is preliminary data.</text>
</comment>
<comment type="cofactor">
    <cofactor evidence="2">
        <name>Zn(2+)</name>
        <dbReference type="ChEBI" id="CHEBI:29105"/>
    </cofactor>
</comment>
<evidence type="ECO:0000256" key="6">
    <source>
        <dbReference type="ARBA" id="ARBA00018546"/>
    </source>
</evidence>
<evidence type="ECO:0000256" key="7">
    <source>
        <dbReference type="ARBA" id="ARBA00022490"/>
    </source>
</evidence>
<evidence type="ECO:0000256" key="2">
    <source>
        <dbReference type="ARBA" id="ARBA00001947"/>
    </source>
</evidence>
<evidence type="ECO:0000313" key="12">
    <source>
        <dbReference type="Proteomes" id="UP000824890"/>
    </source>
</evidence>
<dbReference type="Gene3D" id="2.60.120.260">
    <property type="entry name" value="Galactose-binding domain-like"/>
    <property type="match status" value="1"/>
</dbReference>
<comment type="subcellular location">
    <subcellularLocation>
        <location evidence="3">Cytoplasm</location>
    </subcellularLocation>
</comment>
<feature type="domain" description="Transglutaminase-like" evidence="10">
    <location>
        <begin position="255"/>
        <end position="310"/>
    </location>
</feature>
<proteinExistence type="inferred from homology"/>
<name>A0ABQ8D2W9_BRANA</name>
<feature type="region of interest" description="Disordered" evidence="9">
    <location>
        <begin position="394"/>
        <end position="417"/>
    </location>
</feature>
<dbReference type="Gene3D" id="3.10.620.30">
    <property type="match status" value="1"/>
</dbReference>
<dbReference type="SUPFAM" id="SSF54001">
    <property type="entry name" value="Cysteine proteinases"/>
    <property type="match status" value="1"/>
</dbReference>
<dbReference type="SUPFAM" id="SSF49785">
    <property type="entry name" value="Galactose-binding domain-like"/>
    <property type="match status" value="1"/>
</dbReference>
<feature type="compositionally biased region" description="Basic and acidic residues" evidence="9">
    <location>
        <begin position="394"/>
        <end position="404"/>
    </location>
</feature>
<evidence type="ECO:0000256" key="8">
    <source>
        <dbReference type="ARBA" id="ARBA00032901"/>
    </source>
</evidence>
<evidence type="ECO:0000256" key="9">
    <source>
        <dbReference type="SAM" id="MobiDB-lite"/>
    </source>
</evidence>
<evidence type="ECO:0000256" key="1">
    <source>
        <dbReference type="ARBA" id="ARBA00001650"/>
    </source>
</evidence>